<proteinExistence type="predicted"/>
<keyword evidence="2" id="KW-1185">Reference proteome</keyword>
<dbReference type="EMBL" id="VXLC01000049">
    <property type="protein sequence ID" value="KAA8877365.1"/>
    <property type="molecule type" value="Genomic_DNA"/>
</dbReference>
<name>A0A5N0DMP4_9NOCA</name>
<dbReference type="AlphaFoldDB" id="A0A5N0DMP4"/>
<organism evidence="1 2">
    <name type="scientific">Nocardia colli</name>
    <dbReference type="NCBI Taxonomy" id="2545717"/>
    <lineage>
        <taxon>Bacteria</taxon>
        <taxon>Bacillati</taxon>
        <taxon>Actinomycetota</taxon>
        <taxon>Actinomycetes</taxon>
        <taxon>Mycobacteriales</taxon>
        <taxon>Nocardiaceae</taxon>
        <taxon>Nocardia</taxon>
    </lineage>
</organism>
<dbReference type="RefSeq" id="WP_150408244.1">
    <property type="nucleotide sequence ID" value="NZ_VXLC01000049.1"/>
</dbReference>
<protein>
    <submittedName>
        <fullName evidence="1">Uncharacterized protein</fullName>
    </submittedName>
</protein>
<sequence length="143" mass="15683">MSLLVLITAGVWWWRDHRFGPNPALIMVDQVTIDGFTKLTSGVIFDDPPSAYATYLGDTTDHILDRLHAPNTRIFPRSDPLRDPPPDSLVIAVGDAPQGCSLTLERFLPTAAPYARHGVTRAQAANLENGTQTKLQLKIHCPG</sequence>
<evidence type="ECO:0000313" key="1">
    <source>
        <dbReference type="EMBL" id="KAA8877365.1"/>
    </source>
</evidence>
<evidence type="ECO:0000313" key="2">
    <source>
        <dbReference type="Proteomes" id="UP000323876"/>
    </source>
</evidence>
<dbReference type="Proteomes" id="UP000323876">
    <property type="component" value="Unassembled WGS sequence"/>
</dbReference>
<accession>A0A5N0DMP4</accession>
<reference evidence="1 2" key="1">
    <citation type="submission" date="2019-09" db="EMBL/GenBank/DDBJ databases">
        <authorList>
            <person name="Wang X."/>
        </authorList>
    </citation>
    <scope>NUCLEOTIDE SEQUENCE [LARGE SCALE GENOMIC DNA]</scope>
    <source>
        <strain evidence="1 2">CICC 11023</strain>
    </source>
</reference>
<gene>
    <name evidence="1" type="ORF">F3087_44470</name>
</gene>
<comment type="caution">
    <text evidence="1">The sequence shown here is derived from an EMBL/GenBank/DDBJ whole genome shotgun (WGS) entry which is preliminary data.</text>
</comment>